<evidence type="ECO:0000256" key="1">
    <source>
        <dbReference type="ARBA" id="ARBA00022723"/>
    </source>
</evidence>
<name>A0A9W8G3W1_9FUNG</name>
<evidence type="ECO:0000256" key="2">
    <source>
        <dbReference type="ARBA" id="ARBA00023008"/>
    </source>
</evidence>
<dbReference type="InterPro" id="IPR008922">
    <property type="entry name" value="Di-copper_centre_dom_sf"/>
</dbReference>
<keyword evidence="2" id="KW-0186">Copper</keyword>
<dbReference type="Gene3D" id="1.10.1280.10">
    <property type="entry name" value="Di-copper center containing domain from catechol oxidase"/>
    <property type="match status" value="1"/>
</dbReference>
<reference evidence="4" key="1">
    <citation type="submission" date="2022-07" db="EMBL/GenBank/DDBJ databases">
        <title>Phylogenomic reconstructions and comparative analyses of Kickxellomycotina fungi.</title>
        <authorList>
            <person name="Reynolds N.K."/>
            <person name="Stajich J.E."/>
            <person name="Barry K."/>
            <person name="Grigoriev I.V."/>
            <person name="Crous P."/>
            <person name="Smith M.E."/>
        </authorList>
    </citation>
    <scope>NUCLEOTIDE SEQUENCE</scope>
    <source>
        <strain evidence="4">NRRL 3115</strain>
    </source>
</reference>
<dbReference type="OrthoDB" id="6132182at2759"/>
<dbReference type="GO" id="GO:0016491">
    <property type="term" value="F:oxidoreductase activity"/>
    <property type="evidence" value="ECO:0007669"/>
    <property type="project" value="InterPro"/>
</dbReference>
<accession>A0A9W8G3W1</accession>
<dbReference type="GO" id="GO:0046872">
    <property type="term" value="F:metal ion binding"/>
    <property type="evidence" value="ECO:0007669"/>
    <property type="project" value="UniProtKB-KW"/>
</dbReference>
<proteinExistence type="predicted"/>
<evidence type="ECO:0000313" key="4">
    <source>
        <dbReference type="EMBL" id="KAJ2672506.1"/>
    </source>
</evidence>
<dbReference type="Proteomes" id="UP001151518">
    <property type="component" value="Unassembled WGS sequence"/>
</dbReference>
<dbReference type="Pfam" id="PF00264">
    <property type="entry name" value="Tyrosinase"/>
    <property type="match status" value="1"/>
</dbReference>
<dbReference type="PANTHER" id="PTHR11474:SF126">
    <property type="entry name" value="TYROSINASE-LIKE PROTEIN TYR-1-RELATED"/>
    <property type="match status" value="1"/>
</dbReference>
<comment type="caution">
    <text evidence="4">The sequence shown here is derived from an EMBL/GenBank/DDBJ whole genome shotgun (WGS) entry which is preliminary data.</text>
</comment>
<dbReference type="PRINTS" id="PR00092">
    <property type="entry name" value="TYROSINASE"/>
</dbReference>
<evidence type="ECO:0000313" key="5">
    <source>
        <dbReference type="Proteomes" id="UP001151518"/>
    </source>
</evidence>
<evidence type="ECO:0000259" key="3">
    <source>
        <dbReference type="PROSITE" id="PS00497"/>
    </source>
</evidence>
<dbReference type="InterPro" id="IPR002227">
    <property type="entry name" value="Tyrosinase_Cu-bd"/>
</dbReference>
<feature type="domain" description="Tyrosinase copper-binding" evidence="3">
    <location>
        <begin position="22"/>
        <end position="39"/>
    </location>
</feature>
<dbReference type="InterPro" id="IPR050316">
    <property type="entry name" value="Tyrosinase/Hemocyanin"/>
</dbReference>
<protein>
    <recommendedName>
        <fullName evidence="3">Tyrosinase copper-binding domain-containing protein</fullName>
    </recommendedName>
</protein>
<dbReference type="PROSITE" id="PS00497">
    <property type="entry name" value="TYROSINASE_1"/>
    <property type="match status" value="1"/>
</dbReference>
<keyword evidence="1" id="KW-0479">Metal-binding</keyword>
<dbReference type="SUPFAM" id="SSF48056">
    <property type="entry name" value="Di-copper centre-containing domain"/>
    <property type="match status" value="1"/>
</dbReference>
<dbReference type="AlphaFoldDB" id="A0A9W8G3W1"/>
<dbReference type="EMBL" id="JANBTW010000082">
    <property type="protein sequence ID" value="KAJ2672506.1"/>
    <property type="molecule type" value="Genomic_DNA"/>
</dbReference>
<gene>
    <name evidence="4" type="ORF">GGI25_005109</name>
</gene>
<organism evidence="4 5">
    <name type="scientific">Coemansia spiralis</name>
    <dbReference type="NCBI Taxonomy" id="417178"/>
    <lineage>
        <taxon>Eukaryota</taxon>
        <taxon>Fungi</taxon>
        <taxon>Fungi incertae sedis</taxon>
        <taxon>Zoopagomycota</taxon>
        <taxon>Kickxellomycotina</taxon>
        <taxon>Kickxellomycetes</taxon>
        <taxon>Kickxellales</taxon>
        <taxon>Kickxellaceae</taxon>
        <taxon>Coemansia</taxon>
    </lineage>
</organism>
<dbReference type="PANTHER" id="PTHR11474">
    <property type="entry name" value="TYROSINASE FAMILY MEMBER"/>
    <property type="match status" value="1"/>
</dbReference>
<sequence>MHQDGQFDRFAKSHDAVFDQVHGTSAFFPFHRRFVLEFENIGRQIDPDFVVPYWDSTRDYRRPADSPILRGGTLGGNGQGPDACVSDGIQGGWVVSFPNRHCLQRSFNQGNSIMPWIPAEVISSFVQGDDDLAGFREHIEFSIHGAVHLGLGGDASTPFAPNDFFFYMHHANIDRLWWLWQNGQNTPFKYNGPGAFGEARLDDPIPQDHTVELGHGSVKSVMVLGYNDICYSYDSAPAPPNDYPGGSNTKSANTTFAELPIFSGSSVAAGNPLELARIRKALNEQHMLRDYFPRSALLGPPTREEIAEPSDVSRCECLKKKARILYPARMSESWIRMHGFNAERVEQLYQEACRLIDLLNNGTYISPY</sequence>